<evidence type="ECO:0000256" key="1">
    <source>
        <dbReference type="SAM" id="Phobius"/>
    </source>
</evidence>
<dbReference type="Proteomes" id="UP000321113">
    <property type="component" value="Unassembled WGS sequence"/>
</dbReference>
<keyword evidence="1" id="KW-0472">Membrane</keyword>
<protein>
    <submittedName>
        <fullName evidence="2">Uncharacterized protein</fullName>
    </submittedName>
</protein>
<feature type="transmembrane region" description="Helical" evidence="1">
    <location>
        <begin position="21"/>
        <end position="47"/>
    </location>
</feature>
<keyword evidence="3" id="KW-1185">Reference proteome</keyword>
<accession>A0A511QR29</accession>
<dbReference type="AlphaFoldDB" id="A0A511QR29"/>
<feature type="transmembrane region" description="Helical" evidence="1">
    <location>
        <begin position="59"/>
        <end position="80"/>
    </location>
</feature>
<sequence>MLLSLKAAEVTANQGIKNIKITLILLIIFLRIIEISAVVVLAVIARICCLYDDWLAYELISLYLILFWIFFAYLIARVIVSCNSSD</sequence>
<keyword evidence="1" id="KW-1133">Transmembrane helix</keyword>
<keyword evidence="1" id="KW-0812">Transmembrane</keyword>
<reference evidence="2 3" key="1">
    <citation type="submission" date="2019-07" db="EMBL/GenBank/DDBJ databases">
        <title>Whole genome shotgun sequence of Vibrio superstes NBRC 103154.</title>
        <authorList>
            <person name="Hosoyama A."/>
            <person name="Uohara A."/>
            <person name="Ohji S."/>
            <person name="Ichikawa N."/>
        </authorList>
    </citation>
    <scope>NUCLEOTIDE SEQUENCE [LARGE SCALE GENOMIC DNA]</scope>
    <source>
        <strain evidence="2 3">NBRC 103154</strain>
    </source>
</reference>
<organism evidence="2 3">
    <name type="scientific">Vibrio superstes NBRC 103154</name>
    <dbReference type="NCBI Taxonomy" id="1219062"/>
    <lineage>
        <taxon>Bacteria</taxon>
        <taxon>Pseudomonadati</taxon>
        <taxon>Pseudomonadota</taxon>
        <taxon>Gammaproteobacteria</taxon>
        <taxon>Vibrionales</taxon>
        <taxon>Vibrionaceae</taxon>
        <taxon>Vibrio</taxon>
    </lineage>
</organism>
<evidence type="ECO:0000313" key="2">
    <source>
        <dbReference type="EMBL" id="GEM79042.1"/>
    </source>
</evidence>
<name>A0A511QR29_9VIBR</name>
<proteinExistence type="predicted"/>
<gene>
    <name evidence="2" type="ORF">VSU01S_12870</name>
</gene>
<evidence type="ECO:0000313" key="3">
    <source>
        <dbReference type="Proteomes" id="UP000321113"/>
    </source>
</evidence>
<comment type="caution">
    <text evidence="2">The sequence shown here is derived from an EMBL/GenBank/DDBJ whole genome shotgun (WGS) entry which is preliminary data.</text>
</comment>
<dbReference type="EMBL" id="BJXK01000004">
    <property type="protein sequence ID" value="GEM79042.1"/>
    <property type="molecule type" value="Genomic_DNA"/>
</dbReference>